<dbReference type="InterPro" id="IPR052336">
    <property type="entry name" value="MlaD_Phospholipid_Transporter"/>
</dbReference>
<evidence type="ECO:0000313" key="4">
    <source>
        <dbReference type="Proteomes" id="UP000271573"/>
    </source>
</evidence>
<accession>A0A3G9J447</accession>
<feature type="domain" description="Mce/MlaD" evidence="1">
    <location>
        <begin position="29"/>
        <end position="105"/>
    </location>
</feature>
<proteinExistence type="predicted"/>
<protein>
    <recommendedName>
        <fullName evidence="5">ABC transporter substrate-binding protein</fullName>
    </recommendedName>
</protein>
<dbReference type="PANTHER" id="PTHR33371:SF15">
    <property type="entry name" value="LIPOPROTEIN LPRN"/>
    <property type="match status" value="1"/>
</dbReference>
<evidence type="ECO:0008006" key="5">
    <source>
        <dbReference type="Google" id="ProtNLM"/>
    </source>
</evidence>
<reference evidence="3 4" key="1">
    <citation type="submission" date="2018-11" db="EMBL/GenBank/DDBJ databases">
        <title>Complete genome sequence of Nocardioides baekrokdamisoli strain KCTC 39748.</title>
        <authorList>
            <person name="Kang S.W."/>
            <person name="Lee K.C."/>
            <person name="Kim K.K."/>
            <person name="Kim J.S."/>
            <person name="Kim D.S."/>
            <person name="Ko S.H."/>
            <person name="Yang S.H."/>
            <person name="Shin Y.K."/>
            <person name="Lee J.S."/>
        </authorList>
    </citation>
    <scope>NUCLEOTIDE SEQUENCE [LARGE SCALE GENOMIC DNA]</scope>
    <source>
        <strain evidence="3 4">KCTC 39748</strain>
    </source>
</reference>
<feature type="domain" description="Mammalian cell entry C-terminal" evidence="2">
    <location>
        <begin position="112"/>
        <end position="280"/>
    </location>
</feature>
<dbReference type="PANTHER" id="PTHR33371">
    <property type="entry name" value="INTERMEMBRANE PHOSPHOLIPID TRANSPORT SYSTEM BINDING PROTEIN MLAD-RELATED"/>
    <property type="match status" value="1"/>
</dbReference>
<dbReference type="Pfam" id="PF02470">
    <property type="entry name" value="MlaD"/>
    <property type="match status" value="1"/>
</dbReference>
<evidence type="ECO:0000259" key="2">
    <source>
        <dbReference type="Pfam" id="PF11887"/>
    </source>
</evidence>
<dbReference type="InterPro" id="IPR005693">
    <property type="entry name" value="Mce"/>
</dbReference>
<dbReference type="InterPro" id="IPR003399">
    <property type="entry name" value="Mce/MlaD"/>
</dbReference>
<dbReference type="GO" id="GO:0005576">
    <property type="term" value="C:extracellular region"/>
    <property type="evidence" value="ECO:0007669"/>
    <property type="project" value="TreeGrafter"/>
</dbReference>
<dbReference type="EMBL" id="AP019307">
    <property type="protein sequence ID" value="BBH18408.1"/>
    <property type="molecule type" value="Genomic_DNA"/>
</dbReference>
<dbReference type="NCBIfam" id="TIGR00996">
    <property type="entry name" value="Mtu_fam_mce"/>
    <property type="match status" value="1"/>
</dbReference>
<organism evidence="3 4">
    <name type="scientific">Nocardioides baekrokdamisoli</name>
    <dbReference type="NCBI Taxonomy" id="1804624"/>
    <lineage>
        <taxon>Bacteria</taxon>
        <taxon>Bacillati</taxon>
        <taxon>Actinomycetota</taxon>
        <taxon>Actinomycetes</taxon>
        <taxon>Propionibacteriales</taxon>
        <taxon>Nocardioidaceae</taxon>
        <taxon>Nocardioides</taxon>
    </lineage>
</organism>
<dbReference type="Proteomes" id="UP000271573">
    <property type="component" value="Chromosome"/>
</dbReference>
<gene>
    <name evidence="3" type="ORF">Back2_26950</name>
</gene>
<dbReference type="KEGG" id="nbe:Back2_26950"/>
<sequence>MAGMVALTGCQFHGAYDLPLPGKVVGSGDGYHVKAIFSDVVDVVPYTHVMANDVPIGQVDSVTRLGWNAEVDMTIRKDVVLPANAIADVRQTSLLGEKFIELDPPTGTASVGRLADGATIPLAQTSRNPEVEEVLGALSSILSGGGVQQLKTISTELNKAMDGRQGDVRSVLSSLDVLVTSLNGQRANIIEALSEVNKLTRTLNKEHGVVASALDSFGPALKVLNQQHQDLMTMLTALDRLGRVGTNVISQSRANIVADLKELGPTLKGLADAGKSLPQGLVMLATFPFPKEAATLAKGDYSNALFHMDFDLNKALSGSLHGGDTGLPNVGQLCSVYSNGSCAPLMAALCTVTGLTLFCSPTAAKLGSSVTGGKKPTTAPVNPLDGLLGPVTSGLLSPKGPLGGLLGPGTGLGGLL</sequence>
<keyword evidence="4" id="KW-1185">Reference proteome</keyword>
<dbReference type="AlphaFoldDB" id="A0A3G9J447"/>
<name>A0A3G9J447_9ACTN</name>
<dbReference type="Pfam" id="PF11887">
    <property type="entry name" value="Mce4_CUP1"/>
    <property type="match status" value="1"/>
</dbReference>
<dbReference type="InterPro" id="IPR024516">
    <property type="entry name" value="Mce_C"/>
</dbReference>
<evidence type="ECO:0000259" key="1">
    <source>
        <dbReference type="Pfam" id="PF02470"/>
    </source>
</evidence>
<evidence type="ECO:0000313" key="3">
    <source>
        <dbReference type="EMBL" id="BBH18408.1"/>
    </source>
</evidence>